<evidence type="ECO:0000256" key="2">
    <source>
        <dbReference type="ARBA" id="ARBA00022692"/>
    </source>
</evidence>
<dbReference type="Pfam" id="PF02163">
    <property type="entry name" value="Peptidase_M50"/>
    <property type="match status" value="1"/>
</dbReference>
<dbReference type="PRINTS" id="PR01000">
    <property type="entry name" value="SREBPS2PTASE"/>
</dbReference>
<protein>
    <submittedName>
        <fullName evidence="7">Putative membrane-associated Zn-dependent protease</fullName>
    </submittedName>
</protein>
<evidence type="ECO:0000256" key="3">
    <source>
        <dbReference type="ARBA" id="ARBA00022989"/>
    </source>
</evidence>
<dbReference type="GO" id="GO:0005737">
    <property type="term" value="C:cytoplasm"/>
    <property type="evidence" value="ECO:0007669"/>
    <property type="project" value="TreeGrafter"/>
</dbReference>
<dbReference type="OrthoDB" id="15212at2157"/>
<feature type="transmembrane region" description="Helical" evidence="5">
    <location>
        <begin position="6"/>
        <end position="22"/>
    </location>
</feature>
<dbReference type="KEGG" id="clg:Calag_0232"/>
<keyword evidence="4 5" id="KW-0472">Membrane</keyword>
<dbReference type="Gene3D" id="2.30.42.10">
    <property type="match status" value="1"/>
</dbReference>
<keyword evidence="7" id="KW-0645">Protease</keyword>
<dbReference type="GO" id="GO:0016020">
    <property type="term" value="C:membrane"/>
    <property type="evidence" value="ECO:0007669"/>
    <property type="project" value="InterPro"/>
</dbReference>
<evidence type="ECO:0000256" key="4">
    <source>
        <dbReference type="ARBA" id="ARBA00023136"/>
    </source>
</evidence>
<gene>
    <name evidence="7" type="ordered locus">Calag_0232</name>
</gene>
<dbReference type="EMBL" id="CP003378">
    <property type="protein sequence ID" value="AFZ70014.1"/>
    <property type="molecule type" value="Genomic_DNA"/>
</dbReference>
<dbReference type="GO" id="GO:0012505">
    <property type="term" value="C:endomembrane system"/>
    <property type="evidence" value="ECO:0007669"/>
    <property type="project" value="UniProtKB-SubCell"/>
</dbReference>
<organism evidence="7 8">
    <name type="scientific">Caldisphaera lagunensis (strain DSM 15908 / JCM 11604 / ANMR 0165 / IC-154)</name>
    <dbReference type="NCBI Taxonomy" id="1056495"/>
    <lineage>
        <taxon>Archaea</taxon>
        <taxon>Thermoproteota</taxon>
        <taxon>Thermoprotei</taxon>
        <taxon>Acidilobales</taxon>
        <taxon>Caldisphaeraceae</taxon>
        <taxon>Caldisphaera</taxon>
    </lineage>
</organism>
<name>L0A9B4_CALLD</name>
<dbReference type="STRING" id="1056495.Calag_0232"/>
<feature type="transmembrane region" description="Helical" evidence="5">
    <location>
        <begin position="351"/>
        <end position="370"/>
    </location>
</feature>
<dbReference type="InParanoid" id="L0A9B4"/>
<dbReference type="GeneID" id="14211492"/>
<evidence type="ECO:0000313" key="8">
    <source>
        <dbReference type="Proteomes" id="UP000010469"/>
    </source>
</evidence>
<dbReference type="InterPro" id="IPR001193">
    <property type="entry name" value="MBTPS2"/>
</dbReference>
<proteinExistence type="predicted"/>
<keyword evidence="3 5" id="KW-1133">Transmembrane helix</keyword>
<dbReference type="InterPro" id="IPR036034">
    <property type="entry name" value="PDZ_sf"/>
</dbReference>
<dbReference type="eggNOG" id="arCOG04064">
    <property type="taxonomic scope" value="Archaea"/>
</dbReference>
<dbReference type="Proteomes" id="UP000010469">
    <property type="component" value="Chromosome"/>
</dbReference>
<dbReference type="AlphaFoldDB" id="L0A9B4"/>
<keyword evidence="8" id="KW-1185">Reference proteome</keyword>
<keyword evidence="2 5" id="KW-0812">Transmembrane</keyword>
<dbReference type="GO" id="GO:0031293">
    <property type="term" value="P:membrane protein intracellular domain proteolysis"/>
    <property type="evidence" value="ECO:0007669"/>
    <property type="project" value="TreeGrafter"/>
</dbReference>
<feature type="transmembrane region" description="Helical" evidence="5">
    <location>
        <begin position="178"/>
        <end position="198"/>
    </location>
</feature>
<dbReference type="FunCoup" id="L0A9B4">
    <property type="interactions" value="49"/>
</dbReference>
<evidence type="ECO:0000256" key="5">
    <source>
        <dbReference type="SAM" id="Phobius"/>
    </source>
</evidence>
<evidence type="ECO:0000256" key="1">
    <source>
        <dbReference type="ARBA" id="ARBA00004127"/>
    </source>
</evidence>
<feature type="transmembrane region" description="Helical" evidence="5">
    <location>
        <begin position="293"/>
        <end position="313"/>
    </location>
</feature>
<dbReference type="PANTHER" id="PTHR13325:SF3">
    <property type="entry name" value="MEMBRANE-BOUND TRANSCRIPTION FACTOR SITE-2 PROTEASE"/>
    <property type="match status" value="1"/>
</dbReference>
<reference evidence="8" key="1">
    <citation type="submission" date="2012-03" db="EMBL/GenBank/DDBJ databases">
        <title>Complete genome of Caldisphaera lagunensis DSM 15908.</title>
        <authorList>
            <person name="Lucas S."/>
            <person name="Copeland A."/>
            <person name="Lapidus A."/>
            <person name="Glavina del Rio T."/>
            <person name="Dalin E."/>
            <person name="Tice H."/>
            <person name="Bruce D."/>
            <person name="Goodwin L."/>
            <person name="Pitluck S."/>
            <person name="Peters L."/>
            <person name="Mikhailova N."/>
            <person name="Teshima H."/>
            <person name="Kyrpides N."/>
            <person name="Mavromatis K."/>
            <person name="Ivanova N."/>
            <person name="Brettin T."/>
            <person name="Detter J.C."/>
            <person name="Han C."/>
            <person name="Larimer F."/>
            <person name="Land M."/>
            <person name="Hauser L."/>
            <person name="Markowitz V."/>
            <person name="Cheng J.-F."/>
            <person name="Hugenholtz P."/>
            <person name="Woyke T."/>
            <person name="Wu D."/>
            <person name="Spring S."/>
            <person name="Schroeder M."/>
            <person name="Brambilla E."/>
            <person name="Klenk H.-P."/>
            <person name="Eisen J.A."/>
        </authorList>
    </citation>
    <scope>NUCLEOTIDE SEQUENCE [LARGE SCALE GENOMIC DNA]</scope>
    <source>
        <strain evidence="8">DSM 15908 / JCM 11604 / IC-154</strain>
    </source>
</reference>
<dbReference type="PANTHER" id="PTHR13325">
    <property type="entry name" value="PROTEASE M50 MEMBRANE-BOUND TRANSCRIPTION FACTOR SITE 2 PROTEASE"/>
    <property type="match status" value="1"/>
</dbReference>
<accession>L0A9B4</accession>
<dbReference type="InterPro" id="IPR008915">
    <property type="entry name" value="Peptidase_M50"/>
</dbReference>
<feature type="transmembrane region" description="Helical" evidence="5">
    <location>
        <begin position="59"/>
        <end position="78"/>
    </location>
</feature>
<keyword evidence="7" id="KW-0378">Hydrolase</keyword>
<evidence type="ECO:0000259" key="6">
    <source>
        <dbReference type="Pfam" id="PF02163"/>
    </source>
</evidence>
<sequence>MQSWLLILIAFIIFWGILYIIGKSFKSKKINIYPLVLIARTGISMEPIKDKKKAKVISIFGYISLAISIGLMAYFYYIVGSTFVAKYIAQSSSQVAGFVPLIPGVTISIDQLIYFLIAIGIAVIVHELFHAIIARAEGIPVKDAGFFLLAFIPAAFVEPDDNKMKQAPLKSRLKVYSAGVTINLIMGLIFLLLFVYIAPKLFAGVDLVNILPNSPAYLANLKQGMTILSVNGTSTLSLQSFMNVLNKYGAESNNTAVNLLLTVKYNGVIQNISVFKPYGVPHLGISVVQSFRLSWLVSIISALYIINLGLALVNAAPIAIPLPGGMIQSDGGYIFIEAISKIGKKWAQAGITIEIITVLLILSLLTIYPIRLP</sequence>
<dbReference type="SUPFAM" id="SSF50156">
    <property type="entry name" value="PDZ domain-like"/>
    <property type="match status" value="1"/>
</dbReference>
<dbReference type="RefSeq" id="WP_015231912.1">
    <property type="nucleotide sequence ID" value="NC_019791.1"/>
</dbReference>
<dbReference type="HOGENOM" id="CLU_042134_0_0_2"/>
<feature type="transmembrane region" description="Helical" evidence="5">
    <location>
        <begin position="112"/>
        <end position="133"/>
    </location>
</feature>
<feature type="domain" description="Peptidase M50" evidence="6">
    <location>
        <begin position="114"/>
        <end position="358"/>
    </location>
</feature>
<comment type="subcellular location">
    <subcellularLocation>
        <location evidence="1">Endomembrane system</location>
        <topology evidence="1">Multi-pass membrane protein</topology>
    </subcellularLocation>
</comment>
<evidence type="ECO:0000313" key="7">
    <source>
        <dbReference type="EMBL" id="AFZ70014.1"/>
    </source>
</evidence>
<dbReference type="GO" id="GO:0004222">
    <property type="term" value="F:metalloendopeptidase activity"/>
    <property type="evidence" value="ECO:0007669"/>
    <property type="project" value="InterPro"/>
</dbReference>